<gene>
    <name evidence="1" type="ORF">A3A39_01900</name>
</gene>
<name>A0A1F6F0E1_9BACT</name>
<dbReference type="Proteomes" id="UP000177372">
    <property type="component" value="Unassembled WGS sequence"/>
</dbReference>
<proteinExistence type="predicted"/>
<reference evidence="1 2" key="1">
    <citation type="journal article" date="2016" name="Nat. Commun.">
        <title>Thousands of microbial genomes shed light on interconnected biogeochemical processes in an aquifer system.</title>
        <authorList>
            <person name="Anantharaman K."/>
            <person name="Brown C.T."/>
            <person name="Hug L.A."/>
            <person name="Sharon I."/>
            <person name="Castelle C.J."/>
            <person name="Probst A.J."/>
            <person name="Thomas B.C."/>
            <person name="Singh A."/>
            <person name="Wilkins M.J."/>
            <person name="Karaoz U."/>
            <person name="Brodie E.L."/>
            <person name="Williams K.H."/>
            <person name="Hubbard S.S."/>
            <person name="Banfield J.F."/>
        </authorList>
    </citation>
    <scope>NUCLEOTIDE SEQUENCE [LARGE SCALE GENOMIC DNA]</scope>
</reference>
<evidence type="ECO:0008006" key="3">
    <source>
        <dbReference type="Google" id="ProtNLM"/>
    </source>
</evidence>
<evidence type="ECO:0000313" key="2">
    <source>
        <dbReference type="Proteomes" id="UP000177372"/>
    </source>
</evidence>
<protein>
    <recommendedName>
        <fullName evidence="3">RiboL-PSP-HEPN domain-containing protein</fullName>
    </recommendedName>
</protein>
<organism evidence="1 2">
    <name type="scientific">Candidatus Kaiserbacteria bacterium RIFCSPLOWO2_01_FULL_54_13</name>
    <dbReference type="NCBI Taxonomy" id="1798512"/>
    <lineage>
        <taxon>Bacteria</taxon>
        <taxon>Candidatus Kaiseribacteriota</taxon>
    </lineage>
</organism>
<evidence type="ECO:0000313" key="1">
    <source>
        <dbReference type="EMBL" id="OGG79303.1"/>
    </source>
</evidence>
<dbReference type="EMBL" id="MFLZ01000032">
    <property type="protein sequence ID" value="OGG79303.1"/>
    <property type="molecule type" value="Genomic_DNA"/>
</dbReference>
<dbReference type="AlphaFoldDB" id="A0A1F6F0E1"/>
<sequence length="236" mass="27121">MSDSPIDIFDSAHKRALAFLEVGKSGPKSKDNLRAAVVFAVAAVDTFFRVKIIKYLKEQREKRDSTFKMSPAAQKLVREILSKKSFRKEYRDITKTDKDMVDVFVASSNSKLISHLEDALEQESFQGIDKISDAFKIMDKNPPEIWGKFDASTKLKKPKRKKGPGRPFKSKLGKKIDAKTQMERMFKKRHFIAHQADVVISGKKLVGKLRKIEYSTVRRWLEHSRKAIHEINKLIA</sequence>
<comment type="caution">
    <text evidence="1">The sequence shown here is derived from an EMBL/GenBank/DDBJ whole genome shotgun (WGS) entry which is preliminary data.</text>
</comment>
<accession>A0A1F6F0E1</accession>
<dbReference type="STRING" id="1798512.A3A39_01900"/>